<evidence type="ECO:0000313" key="2">
    <source>
        <dbReference type="EMBL" id="KAJ9633541.1"/>
    </source>
</evidence>
<keyword evidence="3" id="KW-1185">Reference proteome</keyword>
<dbReference type="AlphaFoldDB" id="A0AA38Y2S5"/>
<proteinExistence type="predicted"/>
<protein>
    <recommendedName>
        <fullName evidence="4">BTB domain-containing protein</fullName>
    </recommendedName>
</protein>
<accession>A0AA38Y2S5</accession>
<reference evidence="2" key="1">
    <citation type="submission" date="2022-10" db="EMBL/GenBank/DDBJ databases">
        <title>Culturing micro-colonial fungi from biological soil crusts in the Mojave desert and describing Neophaeococcomyces mojavensis, and introducing the new genera and species Taxawa tesnikishii.</title>
        <authorList>
            <person name="Kurbessoian T."/>
            <person name="Stajich J.E."/>
        </authorList>
    </citation>
    <scope>NUCLEOTIDE SEQUENCE</scope>
    <source>
        <strain evidence="2">TK_35</strain>
    </source>
</reference>
<feature type="region of interest" description="Disordered" evidence="1">
    <location>
        <begin position="392"/>
        <end position="423"/>
    </location>
</feature>
<evidence type="ECO:0008006" key="4">
    <source>
        <dbReference type="Google" id="ProtNLM"/>
    </source>
</evidence>
<organism evidence="2 3">
    <name type="scientific">Knufia peltigerae</name>
    <dbReference type="NCBI Taxonomy" id="1002370"/>
    <lineage>
        <taxon>Eukaryota</taxon>
        <taxon>Fungi</taxon>
        <taxon>Dikarya</taxon>
        <taxon>Ascomycota</taxon>
        <taxon>Pezizomycotina</taxon>
        <taxon>Eurotiomycetes</taxon>
        <taxon>Chaetothyriomycetidae</taxon>
        <taxon>Chaetothyriales</taxon>
        <taxon>Trichomeriaceae</taxon>
        <taxon>Knufia</taxon>
    </lineage>
</organism>
<feature type="region of interest" description="Disordered" evidence="1">
    <location>
        <begin position="208"/>
        <end position="242"/>
    </location>
</feature>
<gene>
    <name evidence="2" type="ORF">H2204_006924</name>
</gene>
<feature type="compositionally biased region" description="Low complexity" evidence="1">
    <location>
        <begin position="225"/>
        <end position="237"/>
    </location>
</feature>
<dbReference type="EMBL" id="JAPDRN010000045">
    <property type="protein sequence ID" value="KAJ9633541.1"/>
    <property type="molecule type" value="Genomic_DNA"/>
</dbReference>
<comment type="caution">
    <text evidence="2">The sequence shown here is derived from an EMBL/GenBank/DDBJ whole genome shotgun (WGS) entry which is preliminary data.</text>
</comment>
<dbReference type="InterPro" id="IPR011333">
    <property type="entry name" value="SKP1/BTB/POZ_sf"/>
</dbReference>
<evidence type="ECO:0000313" key="3">
    <source>
        <dbReference type="Proteomes" id="UP001172681"/>
    </source>
</evidence>
<name>A0AA38Y2S5_9EURO</name>
<evidence type="ECO:0000256" key="1">
    <source>
        <dbReference type="SAM" id="MobiDB-lite"/>
    </source>
</evidence>
<dbReference type="Gene3D" id="3.30.710.10">
    <property type="entry name" value="Potassium Channel Kv1.1, Chain A"/>
    <property type="match status" value="1"/>
</dbReference>
<sequence>MSNDKTQYPRLVEMQMHGLSGWVHFVSELYRAEHPGLTIIVGEYSWKIHAQELRSVSKFFERILPRAPESLLQAASITLRDESPVIIAYLVLWLYTRQYYELKAVASQDLMLPTIQSIMTLGRDANSGDCGPMLGQYSTEEPDSLHAQMYWLTDRYEISELRDDVVSMIKDHLSRLPHALVPTLKHLLGLSISSAGVIPVRSRCALTTKAPQRQASDASGLVDCPDGSPSSPTPSDTAIQPDRTDVLAMVVASGRSGRIDSAGGLSINPEDDADLWSVLVGRSSEYVLQHADDTAFVATMQSKPSFQWAVLQRVAKGHVKMQGEVTTWRNKAVELQAEVGDLQYEVVKLQAGVKHWPKVVSKWRAEVEEWKIETQRCRSEIRELCDALEVDQSRNTAGPTRSRSSKWSTRRRRHERQEPLANRVSTKRHGYTRKFFSTTAKRVSITQLFIVLRTGIHST</sequence>
<dbReference type="Proteomes" id="UP001172681">
    <property type="component" value="Unassembled WGS sequence"/>
</dbReference>